<dbReference type="InterPro" id="IPR003489">
    <property type="entry name" value="RHF/RaiA"/>
</dbReference>
<dbReference type="STRING" id="1481914.JCM19241_6048"/>
<dbReference type="Gene3D" id="3.30.160.100">
    <property type="entry name" value="Ribosome hibernation promotion factor-like"/>
    <property type="match status" value="1"/>
</dbReference>
<dbReference type="AlphaFoldDB" id="A0A0B8QJB7"/>
<dbReference type="Proteomes" id="UP000031666">
    <property type="component" value="Unassembled WGS sequence"/>
</dbReference>
<sequence length="46" mass="5379">MHEDLYAAVNEVEQKLERQLNKLRHKPEARRATHSEVPVAEEETPV</sequence>
<evidence type="ECO:0000256" key="1">
    <source>
        <dbReference type="SAM" id="MobiDB-lite"/>
    </source>
</evidence>
<accession>A0A0B8QJB7</accession>
<dbReference type="SUPFAM" id="SSF69754">
    <property type="entry name" value="Ribosome binding protein Y (YfiA homologue)"/>
    <property type="match status" value="1"/>
</dbReference>
<comment type="caution">
    <text evidence="2">The sequence shown here is derived from an EMBL/GenBank/DDBJ whole genome shotgun (WGS) entry which is preliminary data.</text>
</comment>
<evidence type="ECO:0000313" key="2">
    <source>
        <dbReference type="EMBL" id="GAM77152.1"/>
    </source>
</evidence>
<dbReference type="Pfam" id="PF02482">
    <property type="entry name" value="Ribosomal_S30AE"/>
    <property type="match status" value="1"/>
</dbReference>
<dbReference type="InterPro" id="IPR036567">
    <property type="entry name" value="RHF-like"/>
</dbReference>
<reference evidence="2 3" key="2">
    <citation type="submission" date="2015-01" db="EMBL/GenBank/DDBJ databases">
        <authorList>
            <consortium name="NBRP consortium"/>
            <person name="Sawabe T."/>
            <person name="Meirelles P."/>
            <person name="Feng G."/>
            <person name="Sayaka M."/>
            <person name="Hattori M."/>
            <person name="Ohkuma M."/>
        </authorList>
    </citation>
    <scope>NUCLEOTIDE SEQUENCE [LARGE SCALE GENOMIC DNA]</scope>
    <source>
        <strain evidence="3">JCM 19241</strain>
    </source>
</reference>
<feature type="region of interest" description="Disordered" evidence="1">
    <location>
        <begin position="25"/>
        <end position="46"/>
    </location>
</feature>
<protein>
    <submittedName>
        <fullName evidence="2">Ribosome hibernation protein yfiA</fullName>
    </submittedName>
</protein>
<reference evidence="2 3" key="1">
    <citation type="submission" date="2015-01" db="EMBL/GenBank/DDBJ databases">
        <title>Vibrio sp. C94 JCM 19241 whole genome shotgun sequence.</title>
        <authorList>
            <person name="Sawabe T."/>
            <person name="Meirelles P."/>
            <person name="Feng G."/>
            <person name="Sayaka M."/>
            <person name="Hattori M."/>
            <person name="Ohkuma M."/>
        </authorList>
    </citation>
    <scope>NUCLEOTIDE SEQUENCE [LARGE SCALE GENOMIC DNA]</scope>
    <source>
        <strain evidence="3">JCM 19241</strain>
    </source>
</reference>
<organism evidence="2 3">
    <name type="scientific">Vibrio ishigakensis</name>
    <dbReference type="NCBI Taxonomy" id="1481914"/>
    <lineage>
        <taxon>Bacteria</taxon>
        <taxon>Pseudomonadati</taxon>
        <taxon>Pseudomonadota</taxon>
        <taxon>Gammaproteobacteria</taxon>
        <taxon>Vibrionales</taxon>
        <taxon>Vibrionaceae</taxon>
        <taxon>Vibrio</taxon>
    </lineage>
</organism>
<evidence type="ECO:0000313" key="3">
    <source>
        <dbReference type="Proteomes" id="UP000031666"/>
    </source>
</evidence>
<gene>
    <name evidence="2" type="ORF">JCM19241_6048</name>
</gene>
<name>A0A0B8QJB7_9VIBR</name>
<proteinExistence type="predicted"/>
<dbReference type="EMBL" id="BBSC01000007">
    <property type="protein sequence ID" value="GAM77152.1"/>
    <property type="molecule type" value="Genomic_DNA"/>
</dbReference>